<name>A0ABU1XZ04_9GAMM</name>
<proteinExistence type="predicted"/>
<dbReference type="Proteomes" id="UP001256588">
    <property type="component" value="Unassembled WGS sequence"/>
</dbReference>
<dbReference type="RefSeq" id="WP_310235305.1">
    <property type="nucleotide sequence ID" value="NZ_JAVDWO010000007.1"/>
</dbReference>
<accession>A0ABU1XZ04</accession>
<evidence type="ECO:0000313" key="1">
    <source>
        <dbReference type="EMBL" id="MDR7193296.1"/>
    </source>
</evidence>
<gene>
    <name evidence="1" type="ORF">J2W68_002030</name>
</gene>
<comment type="caution">
    <text evidence="1">The sequence shown here is derived from an EMBL/GenBank/DDBJ whole genome shotgun (WGS) entry which is preliminary data.</text>
</comment>
<dbReference type="EMBL" id="JAVDWO010000007">
    <property type="protein sequence ID" value="MDR7193296.1"/>
    <property type="molecule type" value="Genomic_DNA"/>
</dbReference>
<protein>
    <submittedName>
        <fullName evidence="1">Uncharacterized protein</fullName>
    </submittedName>
</protein>
<reference evidence="1 2" key="1">
    <citation type="submission" date="2023-07" db="EMBL/GenBank/DDBJ databases">
        <title>Sorghum-associated microbial communities from plants grown in Nebraska, USA.</title>
        <authorList>
            <person name="Schachtman D."/>
        </authorList>
    </citation>
    <scope>NUCLEOTIDE SEQUENCE [LARGE SCALE GENOMIC DNA]</scope>
    <source>
        <strain evidence="1 2">4099</strain>
    </source>
</reference>
<evidence type="ECO:0000313" key="2">
    <source>
        <dbReference type="Proteomes" id="UP001256588"/>
    </source>
</evidence>
<organism evidence="1 2">
    <name type="scientific">Luteimonas terrae</name>
    <dbReference type="NCBI Taxonomy" id="1530191"/>
    <lineage>
        <taxon>Bacteria</taxon>
        <taxon>Pseudomonadati</taxon>
        <taxon>Pseudomonadota</taxon>
        <taxon>Gammaproteobacteria</taxon>
        <taxon>Lysobacterales</taxon>
        <taxon>Lysobacteraceae</taxon>
        <taxon>Luteimonas</taxon>
    </lineage>
</organism>
<keyword evidence="2" id="KW-1185">Reference proteome</keyword>
<sequence>MTNEVCSGQVQADPGFSHWLLEFDGVFGNKELLDPQGYGAIEYGYTLIAQPPASLDAPSIARGFPVIPFPRSE</sequence>